<dbReference type="Proteomes" id="UP000594220">
    <property type="component" value="Unplaced"/>
</dbReference>
<evidence type="ECO:0000256" key="6">
    <source>
        <dbReference type="SAM" id="Coils"/>
    </source>
</evidence>
<dbReference type="GeneTree" id="ENSGT00960000189544"/>
<reference evidence="8" key="1">
    <citation type="submission" date="2025-08" db="UniProtKB">
        <authorList>
            <consortium name="Ensembl"/>
        </authorList>
    </citation>
    <scope>IDENTIFICATION</scope>
</reference>
<feature type="coiled-coil region" evidence="6">
    <location>
        <begin position="21"/>
        <end position="174"/>
    </location>
</feature>
<evidence type="ECO:0000256" key="1">
    <source>
        <dbReference type="ARBA" id="ARBA00004167"/>
    </source>
</evidence>
<evidence type="ECO:0000256" key="4">
    <source>
        <dbReference type="ARBA" id="ARBA00023054"/>
    </source>
</evidence>
<evidence type="ECO:0000256" key="7">
    <source>
        <dbReference type="SAM" id="Phobius"/>
    </source>
</evidence>
<dbReference type="AlphaFoldDB" id="A0A7M4FFF9"/>
<feature type="transmembrane region" description="Helical" evidence="7">
    <location>
        <begin position="258"/>
        <end position="277"/>
    </location>
</feature>
<dbReference type="Ensembl" id="ENSCPRT00005028441.1">
    <property type="protein sequence ID" value="ENSCPRP00005024349.1"/>
    <property type="gene ID" value="ENSCPRG00005016936.1"/>
</dbReference>
<name>A0A7M4FFF9_CROPO</name>
<keyword evidence="2 7" id="KW-0812">Transmembrane</keyword>
<accession>A0A7M4FFF9</accession>
<reference evidence="8" key="2">
    <citation type="submission" date="2025-09" db="UniProtKB">
        <authorList>
            <consortium name="Ensembl"/>
        </authorList>
    </citation>
    <scope>IDENTIFICATION</scope>
</reference>
<evidence type="ECO:0000313" key="9">
    <source>
        <dbReference type="Proteomes" id="UP000594220"/>
    </source>
</evidence>
<keyword evidence="9" id="KW-1185">Reference proteome</keyword>
<evidence type="ECO:0000256" key="2">
    <source>
        <dbReference type="ARBA" id="ARBA00022692"/>
    </source>
</evidence>
<dbReference type="InterPro" id="IPR026617">
    <property type="entry name" value="SMCO2/5"/>
</dbReference>
<comment type="subcellular location">
    <subcellularLocation>
        <location evidence="1">Membrane</location>
        <topology evidence="1">Single-pass membrane protein</topology>
    </subcellularLocation>
</comment>
<evidence type="ECO:0000313" key="8">
    <source>
        <dbReference type="Ensembl" id="ENSCPRP00005024349.1"/>
    </source>
</evidence>
<dbReference type="Pfam" id="PF14992">
    <property type="entry name" value="TMCO5"/>
    <property type="match status" value="1"/>
</dbReference>
<evidence type="ECO:0000256" key="3">
    <source>
        <dbReference type="ARBA" id="ARBA00022989"/>
    </source>
</evidence>
<dbReference type="Gene3D" id="1.10.287.1490">
    <property type="match status" value="1"/>
</dbReference>
<organism evidence="8 9">
    <name type="scientific">Crocodylus porosus</name>
    <name type="common">Saltwater crocodile</name>
    <name type="synonym">Estuarine crocodile</name>
    <dbReference type="NCBI Taxonomy" id="8502"/>
    <lineage>
        <taxon>Eukaryota</taxon>
        <taxon>Metazoa</taxon>
        <taxon>Chordata</taxon>
        <taxon>Craniata</taxon>
        <taxon>Vertebrata</taxon>
        <taxon>Euteleostomi</taxon>
        <taxon>Archelosauria</taxon>
        <taxon>Archosauria</taxon>
        <taxon>Crocodylia</taxon>
        <taxon>Longirostres</taxon>
        <taxon>Crocodylidae</taxon>
        <taxon>Crocodylus</taxon>
    </lineage>
</organism>
<proteinExistence type="predicted"/>
<dbReference type="GO" id="GO:0016020">
    <property type="term" value="C:membrane"/>
    <property type="evidence" value="ECO:0007669"/>
    <property type="project" value="UniProtKB-SubCell"/>
</dbReference>
<keyword evidence="5 7" id="KW-0472">Membrane</keyword>
<keyword evidence="4 6" id="KW-0175">Coiled coil</keyword>
<evidence type="ECO:0000256" key="5">
    <source>
        <dbReference type="ARBA" id="ARBA00023136"/>
    </source>
</evidence>
<sequence>QNDAGRNISKYQTEKMENTLIHNLSIANENLRNQIWNLRETAGELDAENQKLMKKNQSIRDSNRRLQTNVDCFKTLVEDLQREVENAREMLEEKENQIKKLEFQINNWEKANEQLKTEIIELTCQISGYQHDKMYQEKDMLGEQNIMYENEKYLKHLEDKLESEEQLYEQEKLQACQLRDMLEELDKIREVQRNDILQLKGQLEMSTQETALLRMVKEDRSQAVLLLEETAEAKALDNKLPWPKKHKFLSCTWNFSKLLLTLVSCLGLSIALVFLYACCFNNVFIVDILPLLSSEHDLDLLIQVLSPYLTWKNKGLLPF</sequence>
<protein>
    <submittedName>
        <fullName evidence="8">Uncharacterized protein</fullName>
    </submittedName>
</protein>
<keyword evidence="3 7" id="KW-1133">Transmembrane helix</keyword>